<dbReference type="InterPro" id="IPR035097">
    <property type="entry name" value="M29_N-terminal"/>
</dbReference>
<dbReference type="GO" id="GO:0004177">
    <property type="term" value="F:aminopeptidase activity"/>
    <property type="evidence" value="ECO:0007669"/>
    <property type="project" value="UniProtKB-KW"/>
</dbReference>
<evidence type="ECO:0000313" key="10">
    <source>
        <dbReference type="EMBL" id="CAH2762786.1"/>
    </source>
</evidence>
<evidence type="ECO:0000256" key="1">
    <source>
        <dbReference type="ARBA" id="ARBA00001941"/>
    </source>
</evidence>
<accession>A0AAU9VJU1</accession>
<keyword evidence="12" id="KW-1185">Reference proteome</keyword>
<comment type="similarity">
    <text evidence="4">Belongs to the peptidase M29 family.</text>
</comment>
<dbReference type="EMBL" id="OW659477">
    <property type="protein sequence ID" value="CAH2762817.1"/>
    <property type="molecule type" value="Genomic_DNA"/>
</dbReference>
<keyword evidence="7" id="KW-0479">Metal-binding</keyword>
<sequence>MNDLLKKYAKLAVCSGVNVQKGQTVLVNVKAEHYEFARLIVEEAYAAGAKKVVIKFGDDHIAKMHVQNQDIETLTDIPQWLIDEYDSYLDEDLCRLSIYAPSPGLMADVDGDKLAAQAKAQGQALKRMREYTMANRGQWSLVSLPTKEWAHVVFPDLEVEEAYEKLLEAILYAVRINENDDPVAAWEKHNAKLSHQNQILNDYNFKSLHFKNAKGTDIVVGLVDNHVWAGGEEVSERGYTFNPNMPTEESFTMPDRLNVNGIVYSTKPLNYNGKLIDEFWLKFVDGKVVEFDAKQERETLEQLLNTDEGSRHIGEIALISHQSPISDLNILFYNTLFDENASCHMALGRAYPMNLKGGTEMTDEELLAHNANDSLNHEDFMFGSEDMSVVGTTHDDKEIVVFSEGNFVI</sequence>
<comment type="cofactor">
    <cofactor evidence="2">
        <name>Mg(2+)</name>
        <dbReference type="ChEBI" id="CHEBI:18420"/>
    </cofactor>
</comment>
<organism evidence="11 13">
    <name type="scientific">Erysipelothrix amsterdamensis</name>
    <dbReference type="NCBI Taxonomy" id="2929157"/>
    <lineage>
        <taxon>Bacteria</taxon>
        <taxon>Bacillati</taxon>
        <taxon>Bacillota</taxon>
        <taxon>Erysipelotrichia</taxon>
        <taxon>Erysipelotrichales</taxon>
        <taxon>Erysipelotrichaceae</taxon>
        <taxon>Erysipelothrix</taxon>
    </lineage>
</organism>
<keyword evidence="9" id="KW-0482">Metalloprotease</keyword>
<gene>
    <name evidence="11" type="ORF">ERYAMS2_01391</name>
    <name evidence="10" type="ORF">ERYAMS_01097</name>
</gene>
<dbReference type="GO" id="GO:0008237">
    <property type="term" value="F:metallopeptidase activity"/>
    <property type="evidence" value="ECO:0007669"/>
    <property type="project" value="UniProtKB-KW"/>
</dbReference>
<dbReference type="PRINTS" id="PR00919">
    <property type="entry name" value="THERMOPTASE"/>
</dbReference>
<keyword evidence="6" id="KW-0645">Protease</keyword>
<evidence type="ECO:0000256" key="7">
    <source>
        <dbReference type="ARBA" id="ARBA00022723"/>
    </source>
</evidence>
<evidence type="ECO:0000256" key="5">
    <source>
        <dbReference type="ARBA" id="ARBA00022438"/>
    </source>
</evidence>
<dbReference type="GO" id="GO:0006508">
    <property type="term" value="P:proteolysis"/>
    <property type="evidence" value="ECO:0007669"/>
    <property type="project" value="UniProtKB-KW"/>
</dbReference>
<dbReference type="Gene3D" id="3.40.1830.10">
    <property type="entry name" value="Thermophilic metalloprotease (M29)"/>
    <property type="match status" value="1"/>
</dbReference>
<keyword evidence="8 11" id="KW-0378">Hydrolase</keyword>
<proteinExistence type="inferred from homology"/>
<evidence type="ECO:0000256" key="6">
    <source>
        <dbReference type="ARBA" id="ARBA00022670"/>
    </source>
</evidence>
<dbReference type="EMBL" id="OW659496">
    <property type="protein sequence ID" value="CAH2762786.1"/>
    <property type="molecule type" value="Genomic_DNA"/>
</dbReference>
<dbReference type="AlphaFoldDB" id="A0AAU9VJU1"/>
<dbReference type="InterPro" id="IPR052170">
    <property type="entry name" value="M29_Exopeptidase"/>
</dbReference>
<evidence type="ECO:0000313" key="12">
    <source>
        <dbReference type="Proteomes" id="UP001154095"/>
    </source>
</evidence>
<dbReference type="RefSeq" id="WP_123171373.1">
    <property type="nucleotide sequence ID" value="NZ_OW659477.1"/>
</dbReference>
<dbReference type="PANTHER" id="PTHR34448">
    <property type="entry name" value="AMINOPEPTIDASE"/>
    <property type="match status" value="1"/>
</dbReference>
<evidence type="ECO:0000313" key="11">
    <source>
        <dbReference type="EMBL" id="CAH2762817.1"/>
    </source>
</evidence>
<evidence type="ECO:0000256" key="9">
    <source>
        <dbReference type="ARBA" id="ARBA00023049"/>
    </source>
</evidence>
<evidence type="ECO:0000313" key="13">
    <source>
        <dbReference type="Proteomes" id="UP001154111"/>
    </source>
</evidence>
<comment type="cofactor">
    <cofactor evidence="3">
        <name>Zn(2+)</name>
        <dbReference type="ChEBI" id="CHEBI:29105"/>
    </cofactor>
</comment>
<evidence type="ECO:0000256" key="2">
    <source>
        <dbReference type="ARBA" id="ARBA00001946"/>
    </source>
</evidence>
<dbReference type="EC" id="3.4.11.-" evidence="11"/>
<dbReference type="Pfam" id="PF02073">
    <property type="entry name" value="Peptidase_M29"/>
    <property type="match status" value="1"/>
</dbReference>
<dbReference type="Proteomes" id="UP001154111">
    <property type="component" value="Chromosome"/>
</dbReference>
<protein>
    <submittedName>
        <fullName evidence="11">Aminopeptidase</fullName>
        <ecNumber evidence="11">3.4.11.-</ecNumber>
    </submittedName>
</protein>
<reference evidence="11" key="1">
    <citation type="submission" date="2022-04" db="EMBL/GenBank/DDBJ databases">
        <authorList>
            <person name="Forde T."/>
        </authorList>
    </citation>
    <scope>NUCLEOTIDE SEQUENCE</scope>
    <source>
        <strain evidence="11">A18Y016a</strain>
        <strain evidence="10">A18Y020d</strain>
    </source>
</reference>
<evidence type="ECO:0000256" key="4">
    <source>
        <dbReference type="ARBA" id="ARBA00008236"/>
    </source>
</evidence>
<dbReference type="InterPro" id="IPR000787">
    <property type="entry name" value="Peptidase_M29"/>
</dbReference>
<evidence type="ECO:0000256" key="8">
    <source>
        <dbReference type="ARBA" id="ARBA00022801"/>
    </source>
</evidence>
<name>A0AAU9VJU1_9FIRM</name>
<comment type="cofactor">
    <cofactor evidence="1">
        <name>Co(2+)</name>
        <dbReference type="ChEBI" id="CHEBI:48828"/>
    </cofactor>
</comment>
<evidence type="ECO:0000256" key="3">
    <source>
        <dbReference type="ARBA" id="ARBA00001947"/>
    </source>
</evidence>
<dbReference type="SUPFAM" id="SSF144052">
    <property type="entry name" value="Thermophilic metalloprotease-like"/>
    <property type="match status" value="1"/>
</dbReference>
<dbReference type="GO" id="GO:0046872">
    <property type="term" value="F:metal ion binding"/>
    <property type="evidence" value="ECO:0007669"/>
    <property type="project" value="UniProtKB-KW"/>
</dbReference>
<dbReference type="PANTHER" id="PTHR34448:SF3">
    <property type="entry name" value="AMINOPEPTIDASE AMPS"/>
    <property type="match status" value="1"/>
</dbReference>
<dbReference type="Proteomes" id="UP001154095">
    <property type="component" value="Chromosome"/>
</dbReference>
<keyword evidence="5 11" id="KW-0031">Aminopeptidase</keyword>